<keyword evidence="2" id="KW-1185">Reference proteome</keyword>
<organism evidence="1 2">
    <name type="scientific">Flavobacterium suaedae</name>
    <dbReference type="NCBI Taxonomy" id="1767027"/>
    <lineage>
        <taxon>Bacteria</taxon>
        <taxon>Pseudomonadati</taxon>
        <taxon>Bacteroidota</taxon>
        <taxon>Flavobacteriia</taxon>
        <taxon>Flavobacteriales</taxon>
        <taxon>Flavobacteriaceae</taxon>
        <taxon>Flavobacterium</taxon>
    </lineage>
</organism>
<accession>A0ABQ1JBW7</accession>
<gene>
    <name evidence="1" type="ORF">GCM10007424_01100</name>
</gene>
<proteinExistence type="predicted"/>
<evidence type="ECO:0000313" key="1">
    <source>
        <dbReference type="EMBL" id="GGB64977.1"/>
    </source>
</evidence>
<protein>
    <recommendedName>
        <fullName evidence="3">Lipocalin-like domain-containing protein</fullName>
    </recommendedName>
</protein>
<comment type="caution">
    <text evidence="1">The sequence shown here is derived from an EMBL/GenBank/DDBJ whole genome shotgun (WGS) entry which is preliminary data.</text>
</comment>
<evidence type="ECO:0008006" key="3">
    <source>
        <dbReference type="Google" id="ProtNLM"/>
    </source>
</evidence>
<evidence type="ECO:0000313" key="2">
    <source>
        <dbReference type="Proteomes" id="UP000615760"/>
    </source>
</evidence>
<name>A0ABQ1JBW7_9FLAO</name>
<dbReference type="Proteomes" id="UP000615760">
    <property type="component" value="Unassembled WGS sequence"/>
</dbReference>
<sequence length="335" mass="37042">MATILLLTLTGCDDGDITFNDFDFSGSNGVKHCNDSNLYYIVNGTEVIILELSPSVLYNIASEEPVTVSLGSGANTITYRNYSGEVNNNDNNPIICGGSTSANDPVIIEEWTGEGTISVTTIKDINDDGKLVNYIHTINLDEIVFTNGESTIIVNDNLFGSYETQTVSFGYGNEENPLIQACNEDISERLYKISGQEVIILNLAPDFIENTEGQQIISFPIEDEEQAEVFEILFEKYNGSVTNSVICSDNRPVTPVIQQRWRVAEGDLIVTTTEDEASPGTFLHEIKLKDIIFSRSDVNSGENFEVYEMLEAEIRQEVQDNGGFILGTYVTQVEE</sequence>
<dbReference type="EMBL" id="BMJE01000001">
    <property type="protein sequence ID" value="GGB64977.1"/>
    <property type="molecule type" value="Genomic_DNA"/>
</dbReference>
<reference evidence="2" key="1">
    <citation type="journal article" date="2019" name="Int. J. Syst. Evol. Microbiol.">
        <title>The Global Catalogue of Microorganisms (GCM) 10K type strain sequencing project: providing services to taxonomists for standard genome sequencing and annotation.</title>
        <authorList>
            <consortium name="The Broad Institute Genomics Platform"/>
            <consortium name="The Broad Institute Genome Sequencing Center for Infectious Disease"/>
            <person name="Wu L."/>
            <person name="Ma J."/>
        </authorList>
    </citation>
    <scope>NUCLEOTIDE SEQUENCE [LARGE SCALE GENOMIC DNA]</scope>
    <source>
        <strain evidence="2">CGMCC 1.15461</strain>
    </source>
</reference>